<evidence type="ECO:0000256" key="1">
    <source>
        <dbReference type="SAM" id="SignalP"/>
    </source>
</evidence>
<gene>
    <name evidence="3" type="ORF">D7V88_25040</name>
</gene>
<dbReference type="OrthoDB" id="8066319at2"/>
<reference evidence="4" key="1">
    <citation type="submission" date="2018-09" db="EMBL/GenBank/DDBJ databases">
        <authorList>
            <person name="Livingstone P.G."/>
            <person name="Whitworth D.E."/>
        </authorList>
    </citation>
    <scope>NUCLEOTIDE SEQUENCE [LARGE SCALE GENOMIC DNA]</scope>
    <source>
        <strain evidence="4">CA054A</strain>
    </source>
</reference>
<proteinExistence type="predicted"/>
<protein>
    <recommendedName>
        <fullName evidence="2">ADYC domain-containing protein</fullName>
    </recommendedName>
</protein>
<sequence length="531" mass="56613">MAMHGKWWLVGAVLTVGAGAGAEPPPTNSAQGTRLHGSERFEFINIPLKSVEPTPAPAGTQCSSGAGTMADGGRLLVNQSCTLDDPPYQVRRRFEGPTLVGVSFRAPFEGRSVKLTIREVRCHEDIDSSPVACTTELVQAGKARWEYRVTASTTDKEEVALCPTGTGFALAVPNAWSTSGDLLQNPNYFTFACAPSNQGTAGKPFFVGGGVIAKCIDWGYAPWAGESSTTDTFAREYHQLCTRMAVADYCGEGKSNTLDGTPLSFMGPQAAAAISIQGKLPEQLGTTGHSLEAVWTMDACGLARPVCLGKRRWDTLSTEGTCLDADLHIPETKVSCEMLNLSQLGDRMLVSYSPFLDRALVTFKRGTTEYITTTAVQGFPGESAGGTELGGFHLMPGMGDTAPSTFEPLRVEGPILAATLTTELKQRMEAFIKPLYRCTTSSGRKLLTDSKVCDSAPGYTLKSIAGDGGLEGFVYSSVDTTSAGQRRPLKLWRHATQAGVFATMTEAPAGFIFVRDLGYLPAVGQLPGRDL</sequence>
<name>A0A3A8IGZ2_9BACT</name>
<dbReference type="Pfam" id="PF20032">
    <property type="entry name" value="ADYC"/>
    <property type="match status" value="1"/>
</dbReference>
<dbReference type="InterPro" id="IPR045426">
    <property type="entry name" value="ADYC"/>
</dbReference>
<dbReference type="RefSeq" id="WP_120543166.1">
    <property type="nucleotide sequence ID" value="NZ_RAVZ01000191.1"/>
</dbReference>
<dbReference type="AlphaFoldDB" id="A0A3A8IGZ2"/>
<evidence type="ECO:0000313" key="4">
    <source>
        <dbReference type="Proteomes" id="UP000268094"/>
    </source>
</evidence>
<feature type="domain" description="ADYC" evidence="2">
    <location>
        <begin position="99"/>
        <end position="313"/>
    </location>
</feature>
<accession>A0A3A8IGZ2</accession>
<keyword evidence="1" id="KW-0732">Signal</keyword>
<feature type="chain" id="PRO_5017201384" description="ADYC domain-containing protein" evidence="1">
    <location>
        <begin position="23"/>
        <end position="531"/>
    </location>
</feature>
<feature type="signal peptide" evidence="1">
    <location>
        <begin position="1"/>
        <end position="22"/>
    </location>
</feature>
<dbReference type="Proteomes" id="UP000268094">
    <property type="component" value="Unassembled WGS sequence"/>
</dbReference>
<dbReference type="EMBL" id="RAVZ01000191">
    <property type="protein sequence ID" value="RKG82652.1"/>
    <property type="molecule type" value="Genomic_DNA"/>
</dbReference>
<keyword evidence="4" id="KW-1185">Reference proteome</keyword>
<comment type="caution">
    <text evidence="3">The sequence shown here is derived from an EMBL/GenBank/DDBJ whole genome shotgun (WGS) entry which is preliminary data.</text>
</comment>
<evidence type="ECO:0000313" key="3">
    <source>
        <dbReference type="EMBL" id="RKG82652.1"/>
    </source>
</evidence>
<evidence type="ECO:0000259" key="2">
    <source>
        <dbReference type="Pfam" id="PF20032"/>
    </source>
</evidence>
<organism evidence="3 4">
    <name type="scientific">Corallococcus terminator</name>
    <dbReference type="NCBI Taxonomy" id="2316733"/>
    <lineage>
        <taxon>Bacteria</taxon>
        <taxon>Pseudomonadati</taxon>
        <taxon>Myxococcota</taxon>
        <taxon>Myxococcia</taxon>
        <taxon>Myxococcales</taxon>
        <taxon>Cystobacterineae</taxon>
        <taxon>Myxococcaceae</taxon>
        <taxon>Corallococcus</taxon>
    </lineage>
</organism>